<evidence type="ECO:0000313" key="2">
    <source>
        <dbReference type="Proteomes" id="UP000324222"/>
    </source>
</evidence>
<reference evidence="1 2" key="1">
    <citation type="submission" date="2019-05" db="EMBL/GenBank/DDBJ databases">
        <title>Another draft genome of Portunus trituberculatus and its Hox gene families provides insights of decapod evolution.</title>
        <authorList>
            <person name="Jeong J.-H."/>
            <person name="Song I."/>
            <person name="Kim S."/>
            <person name="Choi T."/>
            <person name="Kim D."/>
            <person name="Ryu S."/>
            <person name="Kim W."/>
        </authorList>
    </citation>
    <scope>NUCLEOTIDE SEQUENCE [LARGE SCALE GENOMIC DNA]</scope>
    <source>
        <tissue evidence="1">Muscle</tissue>
    </source>
</reference>
<keyword evidence="2" id="KW-1185">Reference proteome</keyword>
<evidence type="ECO:0000313" key="1">
    <source>
        <dbReference type="EMBL" id="MPC86844.1"/>
    </source>
</evidence>
<comment type="caution">
    <text evidence="1">The sequence shown here is derived from an EMBL/GenBank/DDBJ whole genome shotgun (WGS) entry which is preliminary data.</text>
</comment>
<protein>
    <recommendedName>
        <fullName evidence="3">Sushi domain-containing protein</fullName>
    </recommendedName>
</protein>
<dbReference type="OrthoDB" id="6362829at2759"/>
<accession>A0A5B7J2Y8</accession>
<organism evidence="1 2">
    <name type="scientific">Portunus trituberculatus</name>
    <name type="common">Swimming crab</name>
    <name type="synonym">Neptunus trituberculatus</name>
    <dbReference type="NCBI Taxonomy" id="210409"/>
    <lineage>
        <taxon>Eukaryota</taxon>
        <taxon>Metazoa</taxon>
        <taxon>Ecdysozoa</taxon>
        <taxon>Arthropoda</taxon>
        <taxon>Crustacea</taxon>
        <taxon>Multicrustacea</taxon>
        <taxon>Malacostraca</taxon>
        <taxon>Eumalacostraca</taxon>
        <taxon>Eucarida</taxon>
        <taxon>Decapoda</taxon>
        <taxon>Pleocyemata</taxon>
        <taxon>Brachyura</taxon>
        <taxon>Eubrachyura</taxon>
        <taxon>Portunoidea</taxon>
        <taxon>Portunidae</taxon>
        <taxon>Portuninae</taxon>
        <taxon>Portunus</taxon>
    </lineage>
</organism>
<dbReference type="Proteomes" id="UP000324222">
    <property type="component" value="Unassembled WGS sequence"/>
</dbReference>
<proteinExistence type="predicted"/>
<name>A0A5B7J2Y8_PORTR</name>
<gene>
    <name evidence="1" type="ORF">E2C01_081680</name>
</gene>
<sequence>MPPFLFSFSHRCLSVLPPLHPSFSFSLTFSSIFPFFLLPLLFTHTSSSLRGTDPYSCLYLSLPPLVRLVAPSEARISCLPGHHLFPGGNSELTCLRFKWMADDIVYRWCRPSCPASCPSSQCERPGVCMCSDVPCLMFGHVLPGDEVDVKVKGAVILPGGIGGALGTCEMGFEVSHGVSQFVVPFVHGQWVVPRTGSGATLACHRANNSSFSGLAGAPNETLECRSHFTCHDKPHIPSGMTLAHLE</sequence>
<dbReference type="EMBL" id="VSRR010072663">
    <property type="protein sequence ID" value="MPC86844.1"/>
    <property type="molecule type" value="Genomic_DNA"/>
</dbReference>
<evidence type="ECO:0008006" key="3">
    <source>
        <dbReference type="Google" id="ProtNLM"/>
    </source>
</evidence>
<dbReference type="AlphaFoldDB" id="A0A5B7J2Y8"/>